<name>A0A0U0ZJ12_9MYCO</name>
<sequence length="196" mass="21069">MRESLRDSASAATESATDVAPDRSRRLGLRGIIVVTVVLILVVGASMRMYLLHRNSNYTEDFGAVDVADRVNVEVWISHLDTITETLSVEISAVTPSGALAGPDGAFGRDIVLTTSALGAPITIKQHDTGTDTERKFAANGTVTDYPFDRYISVLTFDVTDANGVALPVAVSIWSRDPFFRNTPAAASQAIRRSAR</sequence>
<feature type="transmembrane region" description="Helical" evidence="1">
    <location>
        <begin position="32"/>
        <end position="51"/>
    </location>
</feature>
<dbReference type="Pfam" id="PF14494">
    <property type="entry name" value="DUF4436"/>
    <property type="match status" value="1"/>
</dbReference>
<keyword evidence="1" id="KW-0812">Transmembrane</keyword>
<evidence type="ECO:0000313" key="2">
    <source>
        <dbReference type="EMBL" id="CPV36576.1"/>
    </source>
</evidence>
<gene>
    <name evidence="2" type="ORF">ERS075579_00800</name>
</gene>
<protein>
    <submittedName>
        <fullName evidence="2">Uncharacterized protein</fullName>
    </submittedName>
</protein>
<evidence type="ECO:0000313" key="3">
    <source>
        <dbReference type="Proteomes" id="UP000045782"/>
    </source>
</evidence>
<organism evidence="2 3">
    <name type="scientific">Mycobacteroides abscessus</name>
    <dbReference type="NCBI Taxonomy" id="36809"/>
    <lineage>
        <taxon>Bacteria</taxon>
        <taxon>Bacillati</taxon>
        <taxon>Actinomycetota</taxon>
        <taxon>Actinomycetes</taxon>
        <taxon>Mycobacteriales</taxon>
        <taxon>Mycobacteriaceae</taxon>
        <taxon>Mycobacteroides</taxon>
    </lineage>
</organism>
<reference evidence="2 3" key="1">
    <citation type="submission" date="2015-03" db="EMBL/GenBank/DDBJ databases">
        <authorList>
            <person name="Murphy D."/>
        </authorList>
    </citation>
    <scope>NUCLEOTIDE SEQUENCE [LARGE SCALE GENOMIC DNA]</scope>
    <source>
        <strain evidence="2 3">PAP088</strain>
    </source>
</reference>
<dbReference type="RefSeq" id="WP_228846001.1">
    <property type="nucleotide sequence ID" value="NZ_CP014961.1"/>
</dbReference>
<keyword evidence="1" id="KW-1133">Transmembrane helix</keyword>
<proteinExistence type="predicted"/>
<dbReference type="Proteomes" id="UP000045782">
    <property type="component" value="Unassembled WGS sequence"/>
</dbReference>
<keyword evidence="1" id="KW-0472">Membrane</keyword>
<dbReference type="InterPro" id="IPR027948">
    <property type="entry name" value="DUF4436"/>
</dbReference>
<dbReference type="AlphaFoldDB" id="A0A0U0ZJ12"/>
<evidence type="ECO:0000256" key="1">
    <source>
        <dbReference type="SAM" id="Phobius"/>
    </source>
</evidence>
<dbReference type="EMBL" id="CSWP01000001">
    <property type="protein sequence ID" value="CPV36576.1"/>
    <property type="molecule type" value="Genomic_DNA"/>
</dbReference>
<accession>A0A0U0ZJ12</accession>